<evidence type="ECO:0000256" key="1">
    <source>
        <dbReference type="HAMAP-Rule" id="MF_00226"/>
    </source>
</evidence>
<feature type="domain" description="MoaB/Mog" evidence="2">
    <location>
        <begin position="4"/>
        <end position="173"/>
    </location>
</feature>
<dbReference type="PANTHER" id="PTHR13939:SF0">
    <property type="entry name" value="NMN AMIDOHYDROLASE-LIKE PROTEIN YFAY"/>
    <property type="match status" value="1"/>
</dbReference>
<dbReference type="NCBIfam" id="TIGR00200">
    <property type="entry name" value="cinA_nterm"/>
    <property type="match status" value="1"/>
</dbReference>
<gene>
    <name evidence="3" type="ORF">SAMN05660841_01250</name>
</gene>
<dbReference type="OrthoDB" id="9801454at2"/>
<dbReference type="PANTHER" id="PTHR13939">
    <property type="entry name" value="NICOTINAMIDE-NUCLEOTIDE AMIDOHYDROLASE PNCC"/>
    <property type="match status" value="1"/>
</dbReference>
<dbReference type="EMBL" id="FUZF01000003">
    <property type="protein sequence ID" value="SKB56222.1"/>
    <property type="molecule type" value="Genomic_DNA"/>
</dbReference>
<reference evidence="4" key="1">
    <citation type="submission" date="2017-02" db="EMBL/GenBank/DDBJ databases">
        <authorList>
            <person name="Varghese N."/>
            <person name="Submissions S."/>
        </authorList>
    </citation>
    <scope>NUCLEOTIDE SEQUENCE [LARGE SCALE GENOMIC DNA]</scope>
    <source>
        <strain evidence="4">DSM 24091</strain>
    </source>
</reference>
<sequence>MKAEIITIGDEILLGQVVDTNSAWIGQLLDSLHISIQQIVSIPDHKDLIYHTLSEASRRSDLIIVTGGLGPTKDDVTKETIASFFNTTLVKDEKVLEHVKSIFEKFGNGRAMPLMNYGQADVLACSEVLFNDVGTAPGMWVEHEGKFFVFLPGVPFEMKFLMENRVVPKLATYRAKEAIYHAHVITMGIGESFLAEKIADIEDELPSHIRLAYLPKLGGVRLRLSAVGTDFESIKKETEQFAERIGKRLSDHLVARKDVTIEEAIVEEFTRTGLRLAVAESCTGGLLAGSITSIPGASAIFDCGIVAYHNRIKEQVLGVQEEVLRDYGAVSEQTVIQMAEGVKKMSGAQYSIATSGIAGPGGGTVEKPVGTVWIAVSGRFKTITQVFQFRNDRQINIERSIAQALNMLWKLYRQDSVES</sequence>
<dbReference type="InterPro" id="IPR001453">
    <property type="entry name" value="MoaB/Mog_dom"/>
</dbReference>
<dbReference type="SUPFAM" id="SSF53218">
    <property type="entry name" value="Molybdenum cofactor biosynthesis proteins"/>
    <property type="match status" value="1"/>
</dbReference>
<dbReference type="RefSeq" id="WP_079642190.1">
    <property type="nucleotide sequence ID" value="NZ_FUZF01000003.1"/>
</dbReference>
<dbReference type="HAMAP" id="MF_00226_B">
    <property type="entry name" value="CinA_B"/>
    <property type="match status" value="1"/>
</dbReference>
<accession>A0A1T5C9I0</accession>
<dbReference type="NCBIfam" id="TIGR00199">
    <property type="entry name" value="PncC_domain"/>
    <property type="match status" value="1"/>
</dbReference>
<dbReference type="SMART" id="SM00852">
    <property type="entry name" value="MoCF_biosynth"/>
    <property type="match status" value="1"/>
</dbReference>
<dbReference type="InterPro" id="IPR050101">
    <property type="entry name" value="CinA"/>
</dbReference>
<dbReference type="NCBIfam" id="NF001813">
    <property type="entry name" value="PRK00549.1"/>
    <property type="match status" value="1"/>
</dbReference>
<dbReference type="InterPro" id="IPR041424">
    <property type="entry name" value="CinA_KH"/>
</dbReference>
<dbReference type="InterPro" id="IPR008135">
    <property type="entry name" value="Competence-induced_CinA"/>
</dbReference>
<dbReference type="CDD" id="cd00885">
    <property type="entry name" value="cinA"/>
    <property type="match status" value="1"/>
</dbReference>
<dbReference type="Pfam" id="PF02464">
    <property type="entry name" value="CinA"/>
    <property type="match status" value="1"/>
</dbReference>
<dbReference type="InterPro" id="IPR008136">
    <property type="entry name" value="CinA_C"/>
</dbReference>
<evidence type="ECO:0000313" key="3">
    <source>
        <dbReference type="EMBL" id="SKB56222.1"/>
    </source>
</evidence>
<evidence type="ECO:0000259" key="2">
    <source>
        <dbReference type="SMART" id="SM00852"/>
    </source>
</evidence>
<dbReference type="AlphaFoldDB" id="A0A1T5C9I0"/>
<dbReference type="STRING" id="1513896.SAMN05660841_01250"/>
<dbReference type="InterPro" id="IPR036653">
    <property type="entry name" value="CinA-like_C"/>
</dbReference>
<dbReference type="PIRSF" id="PIRSF006728">
    <property type="entry name" value="CinA"/>
    <property type="match status" value="1"/>
</dbReference>
<dbReference type="Pfam" id="PF00994">
    <property type="entry name" value="MoCF_biosynth"/>
    <property type="match status" value="1"/>
</dbReference>
<keyword evidence="4" id="KW-1185">Reference proteome</keyword>
<comment type="similarity">
    <text evidence="1">Belongs to the CinA family.</text>
</comment>
<dbReference type="NCBIfam" id="TIGR00177">
    <property type="entry name" value="molyb_syn"/>
    <property type="match status" value="1"/>
</dbReference>
<proteinExistence type="inferred from homology"/>
<dbReference type="InterPro" id="IPR036425">
    <property type="entry name" value="MoaB/Mog-like_dom_sf"/>
</dbReference>
<dbReference type="Gene3D" id="3.90.950.20">
    <property type="entry name" value="CinA-like"/>
    <property type="match status" value="1"/>
</dbReference>
<organism evidence="3 4">
    <name type="scientific">Sphingobacterium nematocida</name>
    <dbReference type="NCBI Taxonomy" id="1513896"/>
    <lineage>
        <taxon>Bacteria</taxon>
        <taxon>Pseudomonadati</taxon>
        <taxon>Bacteroidota</taxon>
        <taxon>Sphingobacteriia</taxon>
        <taxon>Sphingobacteriales</taxon>
        <taxon>Sphingobacteriaceae</taxon>
        <taxon>Sphingobacterium</taxon>
    </lineage>
</organism>
<evidence type="ECO:0000313" key="4">
    <source>
        <dbReference type="Proteomes" id="UP000190150"/>
    </source>
</evidence>
<name>A0A1T5C9I0_9SPHI</name>
<dbReference type="Gene3D" id="3.40.980.10">
    <property type="entry name" value="MoaB/Mog-like domain"/>
    <property type="match status" value="1"/>
</dbReference>
<dbReference type="SUPFAM" id="SSF142433">
    <property type="entry name" value="CinA-like"/>
    <property type="match status" value="1"/>
</dbReference>
<dbReference type="Pfam" id="PF18146">
    <property type="entry name" value="CinA_KH"/>
    <property type="match status" value="1"/>
</dbReference>
<dbReference type="Proteomes" id="UP000190150">
    <property type="component" value="Unassembled WGS sequence"/>
</dbReference>
<protein>
    <recommendedName>
        <fullName evidence="1">CinA-like protein</fullName>
    </recommendedName>
</protein>